<proteinExistence type="predicted"/>
<dbReference type="Proteomes" id="UP001325680">
    <property type="component" value="Chromosome"/>
</dbReference>
<dbReference type="Pfam" id="PF00149">
    <property type="entry name" value="Metallophos"/>
    <property type="match status" value="1"/>
</dbReference>
<dbReference type="RefSeq" id="WP_114790365.1">
    <property type="nucleotide sequence ID" value="NZ_CP139960.1"/>
</dbReference>
<protein>
    <submittedName>
        <fullName evidence="2">Metallophosphoesterase</fullName>
    </submittedName>
</protein>
<organism evidence="2 3">
    <name type="scientific">Niabella yanshanensis</name>
    <dbReference type="NCBI Taxonomy" id="577386"/>
    <lineage>
        <taxon>Bacteria</taxon>
        <taxon>Pseudomonadati</taxon>
        <taxon>Bacteroidota</taxon>
        <taxon>Chitinophagia</taxon>
        <taxon>Chitinophagales</taxon>
        <taxon>Chitinophagaceae</taxon>
        <taxon>Niabella</taxon>
    </lineage>
</organism>
<sequence>MRKFFQYLLRKPILWLSDKFSSRPDKERIYNALSKLYEDIISEPGKKGPVIPLADFDGRFIIFSDQHKGNRNGADDFAVAEASYLSALEYYEKNNFCLVNLGDCEELWENLFWQVKKAYKKSFELEGKFLSKKAFVKIFGNHDLYWANDPLASFELENIYNQKVKVYEGVILTTEVNGSPVHILCTHGHQGDANSDGNWFTKFFIARIWAPLQAYLRINPNEPSNNVYKKTLHNEIMYEWSATQKNMMLITGHTHQPVFESLTHIERLHRQMRFAEAHKDEALVAKINEEVKTYQKRFDTLEADYTAIKPTYFNTGCCCFSDGDITGIEIENGFIRLIKWQNKTAGPSRIILEEKALTELVSNTTDEKLSVKR</sequence>
<accession>A0ABZ0W0H2</accession>
<dbReference type="SUPFAM" id="SSF56300">
    <property type="entry name" value="Metallo-dependent phosphatases"/>
    <property type="match status" value="1"/>
</dbReference>
<dbReference type="EMBL" id="CP139960">
    <property type="protein sequence ID" value="WQD36755.1"/>
    <property type="molecule type" value="Genomic_DNA"/>
</dbReference>
<dbReference type="InterPro" id="IPR004843">
    <property type="entry name" value="Calcineurin-like_PHP"/>
</dbReference>
<feature type="domain" description="Calcineurin-like phosphoesterase" evidence="1">
    <location>
        <begin position="59"/>
        <end position="257"/>
    </location>
</feature>
<evidence type="ECO:0000259" key="1">
    <source>
        <dbReference type="Pfam" id="PF00149"/>
    </source>
</evidence>
<evidence type="ECO:0000313" key="2">
    <source>
        <dbReference type="EMBL" id="WQD36755.1"/>
    </source>
</evidence>
<evidence type="ECO:0000313" key="3">
    <source>
        <dbReference type="Proteomes" id="UP001325680"/>
    </source>
</evidence>
<name>A0ABZ0W0H2_9BACT</name>
<reference evidence="2 3" key="1">
    <citation type="submission" date="2023-12" db="EMBL/GenBank/DDBJ databases">
        <title>Genome sequencing and assembly of bacterial species from a model synthetic community.</title>
        <authorList>
            <person name="Hogle S.L."/>
        </authorList>
    </citation>
    <scope>NUCLEOTIDE SEQUENCE [LARGE SCALE GENOMIC DNA]</scope>
    <source>
        <strain evidence="2 3">HAMBI_3031</strain>
    </source>
</reference>
<gene>
    <name evidence="2" type="ORF">U0035_13870</name>
</gene>
<dbReference type="InterPro" id="IPR029052">
    <property type="entry name" value="Metallo-depent_PP-like"/>
</dbReference>
<keyword evidence="3" id="KW-1185">Reference proteome</keyword>
<dbReference type="Gene3D" id="3.60.21.10">
    <property type="match status" value="1"/>
</dbReference>